<proteinExistence type="predicted"/>
<dbReference type="EMBL" id="JACIDN010000006">
    <property type="protein sequence ID" value="MBB3904096.1"/>
    <property type="molecule type" value="Genomic_DNA"/>
</dbReference>
<protein>
    <submittedName>
        <fullName evidence="5 6">Transcriptional regulator</fullName>
    </submittedName>
</protein>
<dbReference type="RefSeq" id="WP_183507601.1">
    <property type="nucleotide sequence ID" value="NZ_BSPG01000002.1"/>
</dbReference>
<dbReference type="InterPro" id="IPR036390">
    <property type="entry name" value="WH_DNA-bd_sf"/>
</dbReference>
<organism evidence="6 7">
    <name type="scientific">Methylobacterium brachythecii</name>
    <dbReference type="NCBI Taxonomy" id="1176177"/>
    <lineage>
        <taxon>Bacteria</taxon>
        <taxon>Pseudomonadati</taxon>
        <taxon>Pseudomonadota</taxon>
        <taxon>Alphaproteobacteria</taxon>
        <taxon>Hyphomicrobiales</taxon>
        <taxon>Methylobacteriaceae</taxon>
        <taxon>Methylobacterium</taxon>
    </lineage>
</organism>
<evidence type="ECO:0000259" key="4">
    <source>
        <dbReference type="PROSITE" id="PS50949"/>
    </source>
</evidence>
<keyword evidence="8" id="KW-1185">Reference proteome</keyword>
<keyword evidence="1" id="KW-0805">Transcription regulation</keyword>
<dbReference type="Pfam" id="PF00392">
    <property type="entry name" value="GntR"/>
    <property type="match status" value="1"/>
</dbReference>
<dbReference type="InterPro" id="IPR000524">
    <property type="entry name" value="Tscrpt_reg_HTH_GntR"/>
</dbReference>
<dbReference type="AlphaFoldDB" id="A0A7W6AP13"/>
<keyword evidence="2 6" id="KW-0238">DNA-binding</keyword>
<evidence type="ECO:0000313" key="7">
    <source>
        <dbReference type="Proteomes" id="UP000517759"/>
    </source>
</evidence>
<evidence type="ECO:0000313" key="8">
    <source>
        <dbReference type="Proteomes" id="UP001156881"/>
    </source>
</evidence>
<dbReference type="Pfam" id="PF07729">
    <property type="entry name" value="FCD"/>
    <property type="match status" value="1"/>
</dbReference>
<dbReference type="Proteomes" id="UP000517759">
    <property type="component" value="Unassembled WGS sequence"/>
</dbReference>
<comment type="caution">
    <text evidence="6">The sequence shown here is derived from an EMBL/GenBank/DDBJ whole genome shotgun (WGS) entry which is preliminary data.</text>
</comment>
<evidence type="ECO:0000256" key="2">
    <source>
        <dbReference type="ARBA" id="ARBA00023125"/>
    </source>
</evidence>
<accession>A0A7W6AP13</accession>
<dbReference type="PRINTS" id="PR00035">
    <property type="entry name" value="HTHGNTR"/>
</dbReference>
<dbReference type="PROSITE" id="PS50949">
    <property type="entry name" value="HTH_GNTR"/>
    <property type="match status" value="1"/>
</dbReference>
<evidence type="ECO:0000313" key="5">
    <source>
        <dbReference type="EMBL" id="GLS42837.1"/>
    </source>
</evidence>
<name>A0A7W6AP13_9HYPH</name>
<dbReference type="Gene3D" id="1.10.10.10">
    <property type="entry name" value="Winged helix-like DNA-binding domain superfamily/Winged helix DNA-binding domain"/>
    <property type="match status" value="1"/>
</dbReference>
<dbReference type="GO" id="GO:0003700">
    <property type="term" value="F:DNA-binding transcription factor activity"/>
    <property type="evidence" value="ECO:0007669"/>
    <property type="project" value="InterPro"/>
</dbReference>
<keyword evidence="3" id="KW-0804">Transcription</keyword>
<sequence>MTDDSKLSLRAEAIIRDAIITGRFAFGARLSDRVLAEELEISRTPVREALSRLAQEDLVVVRPQSGTFVMDLDATDLRRICEMRAVLELGALRIAAASDADALVAAVSIPLSGGALALEDGDLARADVMDTAFHEALVGAAANPLLTRAYRGIADQVGAIRHRLPREISRMRAAVEQHRRIIDLAVTGRLVDAEAQLSTHVRIVEKLATDFLFQQTKVAGRSRRRSQAPERT</sequence>
<dbReference type="Gene3D" id="1.20.120.530">
    <property type="entry name" value="GntR ligand-binding domain-like"/>
    <property type="match status" value="1"/>
</dbReference>
<dbReference type="InterPro" id="IPR011711">
    <property type="entry name" value="GntR_C"/>
</dbReference>
<evidence type="ECO:0000256" key="1">
    <source>
        <dbReference type="ARBA" id="ARBA00023015"/>
    </source>
</evidence>
<reference evidence="5" key="4">
    <citation type="submission" date="2023-01" db="EMBL/GenBank/DDBJ databases">
        <title>Draft genome sequence of Methylobacterium brachythecii strain NBRC 107710.</title>
        <authorList>
            <person name="Sun Q."/>
            <person name="Mori K."/>
        </authorList>
    </citation>
    <scope>NUCLEOTIDE SEQUENCE</scope>
    <source>
        <strain evidence="5">NBRC 107710</strain>
    </source>
</reference>
<reference evidence="6 7" key="3">
    <citation type="submission" date="2020-08" db="EMBL/GenBank/DDBJ databases">
        <title>Genomic Encyclopedia of Type Strains, Phase IV (KMG-IV): sequencing the most valuable type-strain genomes for metagenomic binning, comparative biology and taxonomic classification.</title>
        <authorList>
            <person name="Goeker M."/>
        </authorList>
    </citation>
    <scope>NUCLEOTIDE SEQUENCE [LARGE SCALE GENOMIC DNA]</scope>
    <source>
        <strain evidence="6 7">DSM 24105</strain>
    </source>
</reference>
<feature type="domain" description="HTH gntR-type" evidence="4">
    <location>
        <begin position="5"/>
        <end position="72"/>
    </location>
</feature>
<dbReference type="InterPro" id="IPR008920">
    <property type="entry name" value="TF_FadR/GntR_C"/>
</dbReference>
<dbReference type="Proteomes" id="UP001156881">
    <property type="component" value="Unassembled WGS sequence"/>
</dbReference>
<dbReference type="GO" id="GO:0003677">
    <property type="term" value="F:DNA binding"/>
    <property type="evidence" value="ECO:0007669"/>
    <property type="project" value="UniProtKB-KW"/>
</dbReference>
<dbReference type="SMART" id="SM00895">
    <property type="entry name" value="FCD"/>
    <property type="match status" value="1"/>
</dbReference>
<gene>
    <name evidence="5" type="ORF">GCM10007884_08220</name>
    <name evidence="6" type="ORF">GGR33_003610</name>
</gene>
<dbReference type="PANTHER" id="PTHR43537:SF50">
    <property type="entry name" value="TRANSCRIPTIONAL REGULATORY PROTEIN"/>
    <property type="match status" value="1"/>
</dbReference>
<evidence type="ECO:0000313" key="6">
    <source>
        <dbReference type="EMBL" id="MBB3904096.1"/>
    </source>
</evidence>
<dbReference type="PANTHER" id="PTHR43537">
    <property type="entry name" value="TRANSCRIPTIONAL REGULATOR, GNTR FAMILY"/>
    <property type="match status" value="1"/>
</dbReference>
<dbReference type="SUPFAM" id="SSF46785">
    <property type="entry name" value="Winged helix' DNA-binding domain"/>
    <property type="match status" value="1"/>
</dbReference>
<reference evidence="5" key="1">
    <citation type="journal article" date="2014" name="Int. J. Syst. Evol. Microbiol.">
        <title>Complete genome of a new Firmicutes species belonging to the dominant human colonic microbiota ('Ruminococcus bicirculans') reveals two chromosomes and a selective capacity to utilize plant glucans.</title>
        <authorList>
            <consortium name="NISC Comparative Sequencing Program"/>
            <person name="Wegmann U."/>
            <person name="Louis P."/>
            <person name="Goesmann A."/>
            <person name="Henrissat B."/>
            <person name="Duncan S.H."/>
            <person name="Flint H.J."/>
        </authorList>
    </citation>
    <scope>NUCLEOTIDE SEQUENCE</scope>
    <source>
        <strain evidence="5">NBRC 107710</strain>
    </source>
</reference>
<dbReference type="SUPFAM" id="SSF48008">
    <property type="entry name" value="GntR ligand-binding domain-like"/>
    <property type="match status" value="1"/>
</dbReference>
<dbReference type="SMART" id="SM00345">
    <property type="entry name" value="HTH_GNTR"/>
    <property type="match status" value="1"/>
</dbReference>
<evidence type="ECO:0000256" key="3">
    <source>
        <dbReference type="ARBA" id="ARBA00023163"/>
    </source>
</evidence>
<dbReference type="InterPro" id="IPR036388">
    <property type="entry name" value="WH-like_DNA-bd_sf"/>
</dbReference>
<reference evidence="8" key="2">
    <citation type="journal article" date="2019" name="Int. J. Syst. Evol. Microbiol.">
        <title>The Global Catalogue of Microorganisms (GCM) 10K type strain sequencing project: providing services to taxonomists for standard genome sequencing and annotation.</title>
        <authorList>
            <consortium name="The Broad Institute Genomics Platform"/>
            <consortium name="The Broad Institute Genome Sequencing Center for Infectious Disease"/>
            <person name="Wu L."/>
            <person name="Ma J."/>
        </authorList>
    </citation>
    <scope>NUCLEOTIDE SEQUENCE [LARGE SCALE GENOMIC DNA]</scope>
    <source>
        <strain evidence="8">NBRC 107710</strain>
    </source>
</reference>
<dbReference type="EMBL" id="BSPG01000002">
    <property type="protein sequence ID" value="GLS42837.1"/>
    <property type="molecule type" value="Genomic_DNA"/>
</dbReference>
<dbReference type="CDD" id="cd07377">
    <property type="entry name" value="WHTH_GntR"/>
    <property type="match status" value="1"/>
</dbReference>